<dbReference type="InterPro" id="IPR013320">
    <property type="entry name" value="ConA-like_dom_sf"/>
</dbReference>
<proteinExistence type="predicted"/>
<reference evidence="2 3" key="1">
    <citation type="journal article" date="2024" name="bioRxiv">
        <title>A reference genome for Trichogramma kaykai: A tiny desert-dwelling parasitoid wasp with competing sex-ratio distorters.</title>
        <authorList>
            <person name="Culotta J."/>
            <person name="Lindsey A.R."/>
        </authorList>
    </citation>
    <scope>NUCLEOTIDE SEQUENCE [LARGE SCALE GENOMIC DNA]</scope>
    <source>
        <strain evidence="2 3">KSX58</strain>
    </source>
</reference>
<dbReference type="PROSITE" id="PS51762">
    <property type="entry name" value="GH16_2"/>
    <property type="match status" value="1"/>
</dbReference>
<organism evidence="2 3">
    <name type="scientific">Trichogramma kaykai</name>
    <dbReference type="NCBI Taxonomy" id="54128"/>
    <lineage>
        <taxon>Eukaryota</taxon>
        <taxon>Metazoa</taxon>
        <taxon>Ecdysozoa</taxon>
        <taxon>Arthropoda</taxon>
        <taxon>Hexapoda</taxon>
        <taxon>Insecta</taxon>
        <taxon>Pterygota</taxon>
        <taxon>Neoptera</taxon>
        <taxon>Endopterygota</taxon>
        <taxon>Hymenoptera</taxon>
        <taxon>Apocrita</taxon>
        <taxon>Proctotrupomorpha</taxon>
        <taxon>Chalcidoidea</taxon>
        <taxon>Trichogrammatidae</taxon>
        <taxon>Trichogramma</taxon>
    </lineage>
</organism>
<name>A0ABD2VV98_9HYME</name>
<dbReference type="EMBL" id="JBJJXI010000170">
    <property type="protein sequence ID" value="KAL3384629.1"/>
    <property type="molecule type" value="Genomic_DNA"/>
</dbReference>
<dbReference type="InterPro" id="IPR050546">
    <property type="entry name" value="Glycosyl_Hydrlase_16"/>
</dbReference>
<dbReference type="PANTHER" id="PTHR10963">
    <property type="entry name" value="GLYCOSYL HYDROLASE-RELATED"/>
    <property type="match status" value="1"/>
</dbReference>
<dbReference type="Pfam" id="PF00722">
    <property type="entry name" value="Glyco_hydro_16"/>
    <property type="match status" value="1"/>
</dbReference>
<gene>
    <name evidence="2" type="ORF">TKK_019719</name>
</gene>
<dbReference type="AlphaFoldDB" id="A0ABD2VV98"/>
<evidence type="ECO:0000313" key="2">
    <source>
        <dbReference type="EMBL" id="KAL3384629.1"/>
    </source>
</evidence>
<feature type="domain" description="GH16" evidence="1">
    <location>
        <begin position="96"/>
        <end position="406"/>
    </location>
</feature>
<dbReference type="InterPro" id="IPR000757">
    <property type="entry name" value="Beta-glucanase-like"/>
</dbReference>
<dbReference type="SUPFAM" id="SSF49899">
    <property type="entry name" value="Concanavalin A-like lectins/glucanases"/>
    <property type="match status" value="1"/>
</dbReference>
<dbReference type="PANTHER" id="PTHR10963:SF60">
    <property type="entry name" value="GRAM-NEGATIVE BACTERIA-BINDING PROTEIN 1-RELATED"/>
    <property type="match status" value="1"/>
</dbReference>
<keyword evidence="3" id="KW-1185">Reference proteome</keyword>
<sequence>MLCGRRVSIAASLEFVRILSASRSDDAARMNVNERKIAKKMEASSDVAAAASSRFLWTLVLVLINFTNVNVFSAAQSSTGRLLFEENFDGESLNKSIWKREIKIPLEPDYEFCVFHKHDENLELKRGVLRITPSLFEDIYGEDSIYIGQLRLADCTSTSPRECSQQASSYHVLPPVISAKIITKDHFEFRYGVVEVRAKFPEGDWLYPEMWLEPVYKSYESGSANARIDLGRSRGNALLTKIGDTYKDYGARMVEFGVANGTGNEFHEENVNKLRRNGGAWNKEFHIYKTTWSPKGFSFHVDGQLVGKLLPSENSGWTTYTEEALDKLTTPFDEKFYLSIGLGVGGVRAFPDGTQTRSYVKPWRNINAKAMLFFWQAKTSWFPSWQPNQGARTALEIDYIRVYSLD</sequence>
<evidence type="ECO:0000259" key="1">
    <source>
        <dbReference type="PROSITE" id="PS51762"/>
    </source>
</evidence>
<dbReference type="Proteomes" id="UP001627154">
    <property type="component" value="Unassembled WGS sequence"/>
</dbReference>
<protein>
    <recommendedName>
        <fullName evidence="1">GH16 domain-containing protein</fullName>
    </recommendedName>
</protein>
<dbReference type="Gene3D" id="2.60.120.200">
    <property type="match status" value="1"/>
</dbReference>
<accession>A0ABD2VV98</accession>
<evidence type="ECO:0000313" key="3">
    <source>
        <dbReference type="Proteomes" id="UP001627154"/>
    </source>
</evidence>
<comment type="caution">
    <text evidence="2">The sequence shown here is derived from an EMBL/GenBank/DDBJ whole genome shotgun (WGS) entry which is preliminary data.</text>
</comment>